<feature type="signal peptide" evidence="1">
    <location>
        <begin position="1"/>
        <end position="27"/>
    </location>
</feature>
<name>G2ECS8_9FLAO</name>
<keyword evidence="1" id="KW-0732">Signal</keyword>
<dbReference type="EMBL" id="AFXZ01000019">
    <property type="protein sequence ID" value="EGV43731.1"/>
    <property type="molecule type" value="Genomic_DNA"/>
</dbReference>
<reference evidence="2 3" key="1">
    <citation type="journal article" date="2008" name="Int. J. Syst. Evol. Microbiol.">
        <title>Bizionia argentinensis sp. nov., isolated from surface marine water in Antarctica.</title>
        <authorList>
            <person name="Bercovich A."/>
            <person name="Vazquez S.C."/>
            <person name="Yankilevich P."/>
            <person name="Coria S.H."/>
            <person name="Foti M."/>
            <person name="Hernandez E."/>
            <person name="Vidal A."/>
            <person name="Ruberto L."/>
            <person name="Melo C."/>
            <person name="Marenssi S."/>
            <person name="Criscuolo M."/>
            <person name="Memoli M."/>
            <person name="Arguelles M."/>
            <person name="Mac Cormack W.P."/>
        </authorList>
    </citation>
    <scope>NUCLEOTIDE SEQUENCE [LARGE SCALE GENOMIC DNA]</scope>
    <source>
        <strain evidence="2 3">JUB59</strain>
    </source>
</reference>
<protein>
    <submittedName>
        <fullName evidence="2">Alpha-ketoglutarate decarboxylase</fullName>
    </submittedName>
</protein>
<evidence type="ECO:0000256" key="1">
    <source>
        <dbReference type="SAM" id="SignalP"/>
    </source>
</evidence>
<keyword evidence="3" id="KW-1185">Reference proteome</keyword>
<comment type="caution">
    <text evidence="2">The sequence shown here is derived from an EMBL/GenBank/DDBJ whole genome shotgun (WGS) entry which is preliminary data.</text>
</comment>
<dbReference type="PATRIC" id="fig|1046627.3.peg.1330"/>
<dbReference type="eggNOG" id="ENOG5030398">
    <property type="taxonomic scope" value="Bacteria"/>
</dbReference>
<proteinExistence type="predicted"/>
<dbReference type="AlphaFoldDB" id="G2ECS8"/>
<dbReference type="STRING" id="1046627.BZARG_1197"/>
<evidence type="ECO:0000313" key="2">
    <source>
        <dbReference type="EMBL" id="EGV43731.1"/>
    </source>
</evidence>
<dbReference type="Proteomes" id="UP000003730">
    <property type="component" value="Unassembled WGS sequence"/>
</dbReference>
<feature type="chain" id="PRO_5003428600" evidence="1">
    <location>
        <begin position="28"/>
        <end position="180"/>
    </location>
</feature>
<organism evidence="2 3">
    <name type="scientific">Bizionia argentinensis JUB59</name>
    <dbReference type="NCBI Taxonomy" id="1046627"/>
    <lineage>
        <taxon>Bacteria</taxon>
        <taxon>Pseudomonadati</taxon>
        <taxon>Bacteroidota</taxon>
        <taxon>Flavobacteriia</taxon>
        <taxon>Flavobacteriales</taxon>
        <taxon>Flavobacteriaceae</taxon>
        <taxon>Bizionia</taxon>
    </lineage>
</organism>
<dbReference type="RefSeq" id="WP_008636649.1">
    <property type="nucleotide sequence ID" value="NZ_AFXZ01000019.1"/>
</dbReference>
<evidence type="ECO:0000313" key="3">
    <source>
        <dbReference type="Proteomes" id="UP000003730"/>
    </source>
</evidence>
<dbReference type="OrthoDB" id="1160493at2"/>
<sequence>MKPYSLFPKINSILIGFVCLIATSTFAQNNSDSFWKQVRFGGAVGLSFSGDYFSGTIAPSAIYQFNPQFALGVSLNGTYSTRKDYYKSTILGGSVLGFFNPIPELQLSAEFEELNVSRKYDNRLAIKDDNYWYPALFLGAGYRISTGRVSTAIGIRYDVLYDRQKSIYGSSWMPFIRVYF</sequence>
<accession>G2ECS8</accession>
<gene>
    <name evidence="2" type="ORF">BZARG_1197</name>
</gene>